<proteinExistence type="predicted"/>
<name>A0ACB7GMX4_MANES</name>
<evidence type="ECO:0000313" key="2">
    <source>
        <dbReference type="Proteomes" id="UP000091857"/>
    </source>
</evidence>
<reference evidence="2" key="1">
    <citation type="journal article" date="2016" name="Nat. Biotechnol.">
        <title>Sequencing wild and cultivated cassava and related species reveals extensive interspecific hybridization and genetic diversity.</title>
        <authorList>
            <person name="Bredeson J.V."/>
            <person name="Lyons J.B."/>
            <person name="Prochnik S.E."/>
            <person name="Wu G.A."/>
            <person name="Ha C.M."/>
            <person name="Edsinger-Gonzales E."/>
            <person name="Grimwood J."/>
            <person name="Schmutz J."/>
            <person name="Rabbi I.Y."/>
            <person name="Egesi C."/>
            <person name="Nauluvula P."/>
            <person name="Lebot V."/>
            <person name="Ndunguru J."/>
            <person name="Mkamilo G."/>
            <person name="Bart R.S."/>
            <person name="Setter T.L."/>
            <person name="Gleadow R.M."/>
            <person name="Kulakow P."/>
            <person name="Ferguson M.E."/>
            <person name="Rounsley S."/>
            <person name="Rokhsar D.S."/>
        </authorList>
    </citation>
    <scope>NUCLEOTIDE SEQUENCE [LARGE SCALE GENOMIC DNA]</scope>
    <source>
        <strain evidence="2">cv. AM560-2</strain>
    </source>
</reference>
<gene>
    <name evidence="1" type="ORF">MANES_13G105100v8</name>
</gene>
<organism evidence="1 2">
    <name type="scientific">Manihot esculenta</name>
    <name type="common">Cassava</name>
    <name type="synonym">Jatropha manihot</name>
    <dbReference type="NCBI Taxonomy" id="3983"/>
    <lineage>
        <taxon>Eukaryota</taxon>
        <taxon>Viridiplantae</taxon>
        <taxon>Streptophyta</taxon>
        <taxon>Embryophyta</taxon>
        <taxon>Tracheophyta</taxon>
        <taxon>Spermatophyta</taxon>
        <taxon>Magnoliopsida</taxon>
        <taxon>eudicotyledons</taxon>
        <taxon>Gunneridae</taxon>
        <taxon>Pentapetalae</taxon>
        <taxon>rosids</taxon>
        <taxon>fabids</taxon>
        <taxon>Malpighiales</taxon>
        <taxon>Euphorbiaceae</taxon>
        <taxon>Crotonoideae</taxon>
        <taxon>Manihoteae</taxon>
        <taxon>Manihot</taxon>
    </lineage>
</organism>
<evidence type="ECO:0000313" key="1">
    <source>
        <dbReference type="EMBL" id="KAG8641090.1"/>
    </source>
</evidence>
<sequence length="212" mass="24277">MGSKEGLFKAEFQIFKDFLTSVAKFEELGAVGSRLLGEFQQGLELLRRPPINRKSELIENIIRANETERFKSYMAAGFITSHDRIQNISKSKSILNELDKLLEDSTFAIKTANGSFSPLTDEDLCEKFDQQAAINQEETSSVDLQELQMTDYAALMGSIYIMVKQDYMMQERIVTSLNLTSSSGEMESYCLMWSLHPYINDEIMQQAWRLIH</sequence>
<keyword evidence="2" id="KW-1185">Reference proteome</keyword>
<protein>
    <submittedName>
        <fullName evidence="1">Uncharacterized protein</fullName>
    </submittedName>
</protein>
<comment type="caution">
    <text evidence="1">The sequence shown here is derived from an EMBL/GenBank/DDBJ whole genome shotgun (WGS) entry which is preliminary data.</text>
</comment>
<dbReference type="EMBL" id="CM004399">
    <property type="protein sequence ID" value="KAG8641090.1"/>
    <property type="molecule type" value="Genomic_DNA"/>
</dbReference>
<dbReference type="Proteomes" id="UP000091857">
    <property type="component" value="Chromosome 13"/>
</dbReference>
<accession>A0ACB7GMX4</accession>